<evidence type="ECO:0000256" key="2">
    <source>
        <dbReference type="ARBA" id="ARBA00007812"/>
    </source>
</evidence>
<dbReference type="PANTHER" id="PTHR43710">
    <property type="entry name" value="2-HYDROXYACYL-COA LYASE"/>
    <property type="match status" value="1"/>
</dbReference>
<comment type="catalytic activity">
    <reaction evidence="7">
        <text>a 2-hydroxy-3-methyl fatty acyl-CoA = a 2-methyl-branched fatty aldehyde + formyl-CoA</text>
        <dbReference type="Rhea" id="RHEA:25375"/>
        <dbReference type="ChEBI" id="CHEBI:49188"/>
        <dbReference type="ChEBI" id="CHEBI:57376"/>
        <dbReference type="ChEBI" id="CHEBI:58783"/>
        <dbReference type="EC" id="4.1.2.63"/>
    </reaction>
    <physiologicalReaction direction="left-to-right" evidence="7">
        <dbReference type="Rhea" id="RHEA:25376"/>
    </physiologicalReaction>
</comment>
<keyword evidence="5" id="KW-0786">Thiamine pyrophosphate</keyword>
<feature type="compositionally biased region" description="Basic and acidic residues" evidence="10">
    <location>
        <begin position="694"/>
        <end position="704"/>
    </location>
</feature>
<evidence type="ECO:0000256" key="8">
    <source>
        <dbReference type="ARBA" id="ARBA00044454"/>
    </source>
</evidence>
<dbReference type="SUPFAM" id="SSF52467">
    <property type="entry name" value="DHS-like NAD/FAD-binding domain"/>
    <property type="match status" value="1"/>
</dbReference>
<dbReference type="Pfam" id="PF14075">
    <property type="entry name" value="UBN_AB"/>
    <property type="match status" value="1"/>
</dbReference>
<dbReference type="Pfam" id="PF02775">
    <property type="entry name" value="TPP_enzyme_C"/>
    <property type="match status" value="1"/>
</dbReference>
<feature type="domain" description="Thiamine pyrophosphate enzyme N-terminal TPP-binding" evidence="13">
    <location>
        <begin position="1"/>
        <end position="114"/>
    </location>
</feature>
<dbReference type="GO" id="GO:0001561">
    <property type="term" value="P:fatty acid alpha-oxidation"/>
    <property type="evidence" value="ECO:0007669"/>
    <property type="project" value="TreeGrafter"/>
</dbReference>
<accession>A0AAD5XX96</accession>
<dbReference type="FunFam" id="3.40.50.1220:FF:000006">
    <property type="entry name" value="2-hydroxyacyl-CoA lyase 1"/>
    <property type="match status" value="1"/>
</dbReference>
<comment type="catalytic activity">
    <reaction evidence="8">
        <text>an (R)-2-hydroxy-long-chain-fatty acyl-CoA = a long-chain fatty aldehyde + formyl-CoA</text>
        <dbReference type="Rhea" id="RHEA:67444"/>
        <dbReference type="ChEBI" id="CHEBI:17176"/>
        <dbReference type="ChEBI" id="CHEBI:57376"/>
        <dbReference type="ChEBI" id="CHEBI:170012"/>
        <dbReference type="EC" id="4.1.2.63"/>
    </reaction>
    <physiologicalReaction direction="left-to-right" evidence="8">
        <dbReference type="Rhea" id="RHEA:67445"/>
    </physiologicalReaction>
</comment>
<feature type="compositionally biased region" description="Basic and acidic residues" evidence="10">
    <location>
        <begin position="619"/>
        <end position="628"/>
    </location>
</feature>
<proteinExistence type="inferred from homology"/>
<dbReference type="Proteomes" id="UP001211065">
    <property type="component" value="Unassembled WGS sequence"/>
</dbReference>
<dbReference type="InterPro" id="IPR012000">
    <property type="entry name" value="Thiamin_PyroP_enz_cen_dom"/>
</dbReference>
<evidence type="ECO:0000256" key="3">
    <source>
        <dbReference type="ARBA" id="ARBA00022723"/>
    </source>
</evidence>
<dbReference type="InterPro" id="IPR026947">
    <property type="entry name" value="UBN_middle_dom"/>
</dbReference>
<evidence type="ECO:0000313" key="16">
    <source>
        <dbReference type="Proteomes" id="UP001211065"/>
    </source>
</evidence>
<dbReference type="PANTHER" id="PTHR43710:SF2">
    <property type="entry name" value="2-HYDROXYACYL-COA LYASE 1"/>
    <property type="match status" value="1"/>
</dbReference>
<feature type="region of interest" description="Disordered" evidence="10">
    <location>
        <begin position="576"/>
        <end position="636"/>
    </location>
</feature>
<keyword evidence="3" id="KW-0479">Metal-binding</keyword>
<dbReference type="Pfam" id="PF02776">
    <property type="entry name" value="TPP_enzyme_N"/>
    <property type="match status" value="1"/>
</dbReference>
<dbReference type="SUPFAM" id="SSF52518">
    <property type="entry name" value="Thiamin diphosphate-binding fold (THDP-binding)"/>
    <property type="match status" value="2"/>
</dbReference>
<evidence type="ECO:0000259" key="12">
    <source>
        <dbReference type="Pfam" id="PF02775"/>
    </source>
</evidence>
<dbReference type="FunFam" id="3.40.50.970:FF:000038">
    <property type="entry name" value="2-hydroxyacyl-CoA lyase 1 isoform X1"/>
    <property type="match status" value="1"/>
</dbReference>
<comment type="similarity">
    <text evidence="2">Belongs to the TPP enzyme family.</text>
</comment>
<protein>
    <recommendedName>
        <fullName evidence="9">2-hydroxyacyl-CoA lyase</fullName>
        <ecNumber evidence="9">4.1.2.63</ecNumber>
    </recommendedName>
</protein>
<feature type="domain" description="Ubinuclein middle" evidence="14">
    <location>
        <begin position="862"/>
        <end position="1067"/>
    </location>
</feature>
<dbReference type="EC" id="4.1.2.63" evidence="9"/>
<comment type="cofactor">
    <cofactor evidence="1">
        <name>thiamine diphosphate</name>
        <dbReference type="ChEBI" id="CHEBI:58937"/>
    </cofactor>
</comment>
<name>A0AAD5XX96_9FUNG</name>
<dbReference type="CDD" id="cd02004">
    <property type="entry name" value="TPP_BZL_OCoD_HPCL"/>
    <property type="match status" value="1"/>
</dbReference>
<reference evidence="15" key="1">
    <citation type="submission" date="2020-05" db="EMBL/GenBank/DDBJ databases">
        <title>Phylogenomic resolution of chytrid fungi.</title>
        <authorList>
            <person name="Stajich J.E."/>
            <person name="Amses K."/>
            <person name="Simmons R."/>
            <person name="Seto K."/>
            <person name="Myers J."/>
            <person name="Bonds A."/>
            <person name="Quandt C.A."/>
            <person name="Barry K."/>
            <person name="Liu P."/>
            <person name="Grigoriev I."/>
            <person name="Longcore J.E."/>
            <person name="James T.Y."/>
        </authorList>
    </citation>
    <scope>NUCLEOTIDE SEQUENCE</scope>
    <source>
        <strain evidence="15">JEL0476</strain>
    </source>
</reference>
<evidence type="ECO:0000259" key="14">
    <source>
        <dbReference type="Pfam" id="PF14075"/>
    </source>
</evidence>
<dbReference type="GO" id="GO:0106359">
    <property type="term" value="F:2-hydroxyacyl-CoA lyase activity"/>
    <property type="evidence" value="ECO:0007669"/>
    <property type="project" value="UniProtKB-EC"/>
</dbReference>
<keyword evidence="16" id="KW-1185">Reference proteome</keyword>
<dbReference type="CDD" id="cd07035">
    <property type="entry name" value="TPP_PYR_POX_like"/>
    <property type="match status" value="1"/>
</dbReference>
<evidence type="ECO:0000256" key="5">
    <source>
        <dbReference type="ARBA" id="ARBA00023052"/>
    </source>
</evidence>
<gene>
    <name evidence="15" type="primary">HACL1</name>
    <name evidence="15" type="ORF">HK099_007872</name>
</gene>
<evidence type="ECO:0000256" key="9">
    <source>
        <dbReference type="ARBA" id="ARBA00044518"/>
    </source>
</evidence>
<organism evidence="15 16">
    <name type="scientific">Clydaea vesicula</name>
    <dbReference type="NCBI Taxonomy" id="447962"/>
    <lineage>
        <taxon>Eukaryota</taxon>
        <taxon>Fungi</taxon>
        <taxon>Fungi incertae sedis</taxon>
        <taxon>Chytridiomycota</taxon>
        <taxon>Chytridiomycota incertae sedis</taxon>
        <taxon>Chytridiomycetes</taxon>
        <taxon>Lobulomycetales</taxon>
        <taxon>Lobulomycetaceae</taxon>
        <taxon>Clydaea</taxon>
    </lineage>
</organism>
<keyword evidence="6 15" id="KW-0456">Lyase</keyword>
<dbReference type="InterPro" id="IPR029061">
    <property type="entry name" value="THDP-binding"/>
</dbReference>
<keyword evidence="4" id="KW-0460">Magnesium</keyword>
<feature type="compositionally biased region" description="Acidic residues" evidence="10">
    <location>
        <begin position="666"/>
        <end position="679"/>
    </location>
</feature>
<feature type="region of interest" description="Disordered" evidence="10">
    <location>
        <begin position="666"/>
        <end position="750"/>
    </location>
</feature>
<dbReference type="Gene3D" id="3.40.50.1220">
    <property type="entry name" value="TPP-binding domain"/>
    <property type="match status" value="1"/>
</dbReference>
<evidence type="ECO:0000256" key="4">
    <source>
        <dbReference type="ARBA" id="ARBA00022842"/>
    </source>
</evidence>
<dbReference type="InterPro" id="IPR011766">
    <property type="entry name" value="TPP_enzyme_TPP-bd"/>
</dbReference>
<feature type="non-terminal residue" evidence="15">
    <location>
        <position position="1086"/>
    </location>
</feature>
<dbReference type="Pfam" id="PF00205">
    <property type="entry name" value="TPP_enzyme_M"/>
    <property type="match status" value="1"/>
</dbReference>
<evidence type="ECO:0000256" key="7">
    <source>
        <dbReference type="ARBA" id="ARBA00044451"/>
    </source>
</evidence>
<evidence type="ECO:0000256" key="10">
    <source>
        <dbReference type="SAM" id="MobiDB-lite"/>
    </source>
</evidence>
<evidence type="ECO:0000256" key="6">
    <source>
        <dbReference type="ARBA" id="ARBA00023239"/>
    </source>
</evidence>
<evidence type="ECO:0000259" key="13">
    <source>
        <dbReference type="Pfam" id="PF02776"/>
    </source>
</evidence>
<evidence type="ECO:0000256" key="1">
    <source>
        <dbReference type="ARBA" id="ARBA00001964"/>
    </source>
</evidence>
<evidence type="ECO:0000313" key="15">
    <source>
        <dbReference type="EMBL" id="KAJ3211997.1"/>
    </source>
</evidence>
<feature type="compositionally biased region" description="Polar residues" evidence="10">
    <location>
        <begin position="727"/>
        <end position="742"/>
    </location>
</feature>
<feature type="domain" description="Thiamine pyrophosphate enzyme central" evidence="11">
    <location>
        <begin position="190"/>
        <end position="320"/>
    </location>
</feature>
<sequence length="1086" mass="122229">MDGATVLAKSLKQQGVKYVFGIVGIPVIEVAEACIAVGMQYYGMRNEQAASYAASAIGYLSQTPGVCLVVSGPGLIHALAGMSNAQVNNWPLIVIGGSSEIRQENMGAFQEFPQVDASRLYCKYTVRPGSIPQIPNIVEKAMRTVTYGRPGVAYIDMPADFVTAKVPENLITFPPELLPPPQSLADPQQISKAVDEILKAKTPLFIIGKGCQYSRSEKEICNLIEYLGIPFLPTPMGKGLMDDDHKLCVSAARSTALKSADVVVLFGARLNWMLHFGLPPRFKPDVKIIQIDIAPEEFGNNILGDRAIHLLGHLPQVITQIYKEISKRNPSPVRKEWWSVLNKKVAANKAANLLLMKEEELPMSYYRAFAEIKPLLPRNVFLVSEGANTMDIGRTILDQHLPRSRLDAGTFGTMGVGLGFAIAAQVYEPDRVVCCIEGDSAFGFSGMELETACRAKLPILFIIINNNAYKNWDGPRPSTSLLPNAHYEVMAQAFGGEGYFCENPKQIKDAIINFLEKRKKGVAKTTVLNIMIRLLKYLWMSSLRIEVDVDFTNENGNVIDYAKLLKEHLKATEVSEEILTKNSTPGTNEEKLEIEEDLNEEEERSSSEDEKDEEEKESEVEKKEEEVVKKKKRTRNNKETEYDYDDDFIDDSELFFVEGKPLTDYEKEEVEREAEEEEGLGFFCWKGSLDDVDPFEKTADQEKKKGGRKSNIANNTTESKQSRRTKNFATDNSGGNENTTPTKRNKKKESVLLTENSTSNNLNSDSSGNVFISPVKPKTAKKKSSLAKDDKLVKTEELIEKNKKDGLLTVNTSNLPIKRKLNESERHSIIQKKKKIDEFEETVNTPANVAEISKKVGSAVIQPLPFELQMDIEFLKHKADEHSWENKKHFPESLRPAILQIAKNAEKLNLLDDNLYHHVTKAIPYNILTVRKLLQRSILQHEIIKVNNNIKSLSAELKINLDKELPSQEVAFSALKPSSVLVLGEKGQSVTKLEDPKRKFKWNTTIRSLFFDFVNCEFEKVELENKFHTLKEKFNLVKNEKAARSYIFNLVAGFWPEGWVTSSELSRTFSNMKSNLKRKEKPNLNV</sequence>
<dbReference type="AlphaFoldDB" id="A0AAD5XX96"/>
<dbReference type="EMBL" id="JADGJW010000801">
    <property type="protein sequence ID" value="KAJ3211997.1"/>
    <property type="molecule type" value="Genomic_DNA"/>
</dbReference>
<dbReference type="InterPro" id="IPR012001">
    <property type="entry name" value="Thiamin_PyroP_enz_TPP-bd_dom"/>
</dbReference>
<dbReference type="GO" id="GO:0000287">
    <property type="term" value="F:magnesium ion binding"/>
    <property type="evidence" value="ECO:0007669"/>
    <property type="project" value="InterPro"/>
</dbReference>
<dbReference type="InterPro" id="IPR029035">
    <property type="entry name" value="DHS-like_NAD/FAD-binding_dom"/>
</dbReference>
<dbReference type="InterPro" id="IPR045025">
    <property type="entry name" value="HACL1-like"/>
</dbReference>
<dbReference type="Gene3D" id="3.40.50.970">
    <property type="match status" value="2"/>
</dbReference>
<feature type="compositionally biased region" description="Acidic residues" evidence="10">
    <location>
        <begin position="592"/>
        <end position="618"/>
    </location>
</feature>
<evidence type="ECO:0000259" key="11">
    <source>
        <dbReference type="Pfam" id="PF00205"/>
    </source>
</evidence>
<feature type="domain" description="Thiamine pyrophosphate enzyme TPP-binding" evidence="12">
    <location>
        <begin position="389"/>
        <end position="518"/>
    </location>
</feature>
<dbReference type="GO" id="GO:0030976">
    <property type="term" value="F:thiamine pyrophosphate binding"/>
    <property type="evidence" value="ECO:0007669"/>
    <property type="project" value="InterPro"/>
</dbReference>
<comment type="caution">
    <text evidence="15">The sequence shown here is derived from an EMBL/GenBank/DDBJ whole genome shotgun (WGS) entry which is preliminary data.</text>
</comment>
<dbReference type="GO" id="GO:0005777">
    <property type="term" value="C:peroxisome"/>
    <property type="evidence" value="ECO:0007669"/>
    <property type="project" value="TreeGrafter"/>
</dbReference>